<dbReference type="CDD" id="cd07185">
    <property type="entry name" value="OmpA_C-like"/>
    <property type="match status" value="1"/>
</dbReference>
<name>I4C9C2_DESTA</name>
<dbReference type="Gene3D" id="3.30.1330.60">
    <property type="entry name" value="OmpA-like domain"/>
    <property type="match status" value="1"/>
</dbReference>
<organism evidence="5 6">
    <name type="scientific">Desulfomonile tiedjei (strain ATCC 49306 / DSM 6799 / DCB-1)</name>
    <dbReference type="NCBI Taxonomy" id="706587"/>
    <lineage>
        <taxon>Bacteria</taxon>
        <taxon>Pseudomonadati</taxon>
        <taxon>Thermodesulfobacteriota</taxon>
        <taxon>Desulfomonilia</taxon>
        <taxon>Desulfomonilales</taxon>
        <taxon>Desulfomonilaceae</taxon>
        <taxon>Desulfomonile</taxon>
    </lineage>
</organism>
<keyword evidence="5" id="KW-0969">Cilium</keyword>
<feature type="coiled-coil region" evidence="2">
    <location>
        <begin position="48"/>
        <end position="278"/>
    </location>
</feature>
<sequence length="456" mass="51807">MARRTLSRTERNFNVWPGFTDVMVALLLIFIFVITIFTITETILSRSLSKKDSELERLNQEIRRTSEELDRFRQETARLAELFGAEQNKSANLQQILEQLRREIAASAAQLLEKTQLLAQREAELESSGKQLSEQKDLAEQTQKALEMHQGEIATLLAGLKSKSELLESSEQKLAHANLQLSESEKKTKTAQDEVTEKVSRIATLTSEIAALNRTIADLNKKVETYLSDISRLNTMLANSAESEQKEKTKAAQLQKEIVSLKSQLENISSKLAETQESSEKQFRIGQLVHLIGEKDKEIDKLRKLARYRSEFLSKLDEVFRGIPDIKIQGDRFIFQAEILFPSGKETVNERGKQELDKFLKIYKEMAVKIPKDLDMVILVQGHTDDVPTSAGSRFKSNWELGAARSMEVVRYLISGGIPSNRIASASFGEFHPIDPRILPDSRKINRRIELKITTF</sequence>
<evidence type="ECO:0000256" key="1">
    <source>
        <dbReference type="PROSITE-ProRule" id="PRU00473"/>
    </source>
</evidence>
<dbReference type="InterPro" id="IPR036737">
    <property type="entry name" value="OmpA-like_sf"/>
</dbReference>
<dbReference type="AlphaFoldDB" id="I4C9C2"/>
<dbReference type="eggNOG" id="COG1360">
    <property type="taxonomic scope" value="Bacteria"/>
</dbReference>
<dbReference type="GO" id="GO:0016020">
    <property type="term" value="C:membrane"/>
    <property type="evidence" value="ECO:0007669"/>
    <property type="project" value="UniProtKB-UniRule"/>
</dbReference>
<proteinExistence type="predicted"/>
<feature type="domain" description="OmpA-like" evidence="4">
    <location>
        <begin position="329"/>
        <end position="456"/>
    </location>
</feature>
<keyword evidence="3" id="KW-0812">Transmembrane</keyword>
<dbReference type="SUPFAM" id="SSF103088">
    <property type="entry name" value="OmpA-like"/>
    <property type="match status" value="1"/>
</dbReference>
<dbReference type="RefSeq" id="WP_014811295.1">
    <property type="nucleotide sequence ID" value="NC_018025.1"/>
</dbReference>
<dbReference type="eggNOG" id="COG4942">
    <property type="taxonomic scope" value="Bacteria"/>
</dbReference>
<accession>I4C9C2</accession>
<dbReference type="InterPro" id="IPR006665">
    <property type="entry name" value="OmpA-like"/>
</dbReference>
<dbReference type="STRING" id="706587.Desti_3513"/>
<keyword evidence="3" id="KW-1133">Transmembrane helix</keyword>
<reference evidence="6" key="1">
    <citation type="submission" date="2012-06" db="EMBL/GenBank/DDBJ databases">
        <title>Complete sequence of chromosome of Desulfomonile tiedjei DSM 6799.</title>
        <authorList>
            <person name="Lucas S."/>
            <person name="Copeland A."/>
            <person name="Lapidus A."/>
            <person name="Glavina del Rio T."/>
            <person name="Dalin E."/>
            <person name="Tice H."/>
            <person name="Bruce D."/>
            <person name="Goodwin L."/>
            <person name="Pitluck S."/>
            <person name="Peters L."/>
            <person name="Ovchinnikova G."/>
            <person name="Zeytun A."/>
            <person name="Lu M."/>
            <person name="Kyrpides N."/>
            <person name="Mavromatis K."/>
            <person name="Ivanova N."/>
            <person name="Brettin T."/>
            <person name="Detter J.C."/>
            <person name="Han C."/>
            <person name="Larimer F."/>
            <person name="Land M."/>
            <person name="Hauser L."/>
            <person name="Markowitz V."/>
            <person name="Cheng J.-F."/>
            <person name="Hugenholtz P."/>
            <person name="Woyke T."/>
            <person name="Wu D."/>
            <person name="Spring S."/>
            <person name="Schroeder M."/>
            <person name="Brambilla E."/>
            <person name="Klenk H.-P."/>
            <person name="Eisen J.A."/>
        </authorList>
    </citation>
    <scope>NUCLEOTIDE SEQUENCE [LARGE SCALE GENOMIC DNA]</scope>
    <source>
        <strain evidence="6">ATCC 49306 / DSM 6799 / DCB-1</strain>
    </source>
</reference>
<evidence type="ECO:0000256" key="2">
    <source>
        <dbReference type="SAM" id="Coils"/>
    </source>
</evidence>
<dbReference type="InterPro" id="IPR050330">
    <property type="entry name" value="Bact_OuterMem_StrucFunc"/>
</dbReference>
<keyword evidence="5" id="KW-0966">Cell projection</keyword>
<evidence type="ECO:0000313" key="5">
    <source>
        <dbReference type="EMBL" id="AFM26163.1"/>
    </source>
</evidence>
<dbReference type="EMBL" id="CP003360">
    <property type="protein sequence ID" value="AFM26163.1"/>
    <property type="molecule type" value="Genomic_DNA"/>
</dbReference>
<dbReference type="OrthoDB" id="9783110at2"/>
<gene>
    <name evidence="5" type="ordered locus">Desti_3513</name>
</gene>
<dbReference type="PANTHER" id="PTHR30329:SF21">
    <property type="entry name" value="LIPOPROTEIN YIAD-RELATED"/>
    <property type="match status" value="1"/>
</dbReference>
<keyword evidence="2" id="KW-0175">Coiled coil</keyword>
<dbReference type="PANTHER" id="PTHR30329">
    <property type="entry name" value="STATOR ELEMENT OF FLAGELLAR MOTOR COMPLEX"/>
    <property type="match status" value="1"/>
</dbReference>
<keyword evidence="5" id="KW-0282">Flagellum</keyword>
<dbReference type="KEGG" id="dti:Desti_3513"/>
<evidence type="ECO:0000313" key="6">
    <source>
        <dbReference type="Proteomes" id="UP000006055"/>
    </source>
</evidence>
<keyword evidence="6" id="KW-1185">Reference proteome</keyword>
<evidence type="ECO:0000256" key="3">
    <source>
        <dbReference type="SAM" id="Phobius"/>
    </source>
</evidence>
<evidence type="ECO:0000259" key="4">
    <source>
        <dbReference type="PROSITE" id="PS51123"/>
    </source>
</evidence>
<protein>
    <submittedName>
        <fullName evidence="5">Flagellar motor protein</fullName>
    </submittedName>
</protein>
<dbReference type="PROSITE" id="PS51123">
    <property type="entry name" value="OMPA_2"/>
    <property type="match status" value="1"/>
</dbReference>
<feature type="transmembrane region" description="Helical" evidence="3">
    <location>
        <begin position="22"/>
        <end position="44"/>
    </location>
</feature>
<dbReference type="Pfam" id="PF00691">
    <property type="entry name" value="OmpA"/>
    <property type="match status" value="1"/>
</dbReference>
<keyword evidence="1 3" id="KW-0472">Membrane</keyword>
<dbReference type="HOGENOM" id="CLU_016890_14_3_7"/>
<dbReference type="Proteomes" id="UP000006055">
    <property type="component" value="Chromosome"/>
</dbReference>